<name>A0A161K105_9ZZZZ</name>
<dbReference type="GO" id="GO:0005886">
    <property type="term" value="C:plasma membrane"/>
    <property type="evidence" value="ECO:0007669"/>
    <property type="project" value="TreeGrafter"/>
</dbReference>
<dbReference type="InterPro" id="IPR003593">
    <property type="entry name" value="AAA+_ATPase"/>
</dbReference>
<reference evidence="5" key="1">
    <citation type="submission" date="2015-10" db="EMBL/GenBank/DDBJ databases">
        <authorList>
            <person name="Gilbert D.G."/>
        </authorList>
    </citation>
    <scope>NUCLEOTIDE SEQUENCE</scope>
</reference>
<dbReference type="GO" id="GO:0022857">
    <property type="term" value="F:transmembrane transporter activity"/>
    <property type="evidence" value="ECO:0007669"/>
    <property type="project" value="UniProtKB-ARBA"/>
</dbReference>
<dbReference type="SUPFAM" id="SSF52540">
    <property type="entry name" value="P-loop containing nucleoside triphosphate hydrolases"/>
    <property type="match status" value="1"/>
</dbReference>
<keyword evidence="3 5" id="KW-0067">ATP-binding</keyword>
<dbReference type="PANTHER" id="PTHR24220">
    <property type="entry name" value="IMPORT ATP-BINDING PROTEIN"/>
    <property type="match status" value="1"/>
</dbReference>
<dbReference type="InterPro" id="IPR017871">
    <property type="entry name" value="ABC_transporter-like_CS"/>
</dbReference>
<dbReference type="EMBL" id="CZQE01000388">
    <property type="protein sequence ID" value="CUS46716.1"/>
    <property type="molecule type" value="Genomic_DNA"/>
</dbReference>
<organism evidence="5">
    <name type="scientific">hydrothermal vent metagenome</name>
    <dbReference type="NCBI Taxonomy" id="652676"/>
    <lineage>
        <taxon>unclassified sequences</taxon>
        <taxon>metagenomes</taxon>
        <taxon>ecological metagenomes</taxon>
    </lineage>
</organism>
<evidence type="ECO:0000256" key="1">
    <source>
        <dbReference type="ARBA" id="ARBA00022448"/>
    </source>
</evidence>
<feature type="domain" description="ABC transporter" evidence="4">
    <location>
        <begin position="2"/>
        <end position="232"/>
    </location>
</feature>
<dbReference type="InterPro" id="IPR003439">
    <property type="entry name" value="ABC_transporter-like_ATP-bd"/>
</dbReference>
<keyword evidence="1" id="KW-0813">Transport</keyword>
<dbReference type="Gene3D" id="3.40.50.300">
    <property type="entry name" value="P-loop containing nucleotide triphosphate hydrolases"/>
    <property type="match status" value="1"/>
</dbReference>
<accession>A0A161K105</accession>
<dbReference type="PANTHER" id="PTHR24220:SF86">
    <property type="entry name" value="ABC TRANSPORTER ABCH.1"/>
    <property type="match status" value="1"/>
</dbReference>
<dbReference type="PROSITE" id="PS50893">
    <property type="entry name" value="ABC_TRANSPORTER_2"/>
    <property type="match status" value="1"/>
</dbReference>
<dbReference type="CDD" id="cd03255">
    <property type="entry name" value="ABC_MJ0796_LolCDE_FtsE"/>
    <property type="match status" value="1"/>
</dbReference>
<proteinExistence type="predicted"/>
<evidence type="ECO:0000259" key="4">
    <source>
        <dbReference type="PROSITE" id="PS50893"/>
    </source>
</evidence>
<dbReference type="SMART" id="SM00382">
    <property type="entry name" value="AAA"/>
    <property type="match status" value="1"/>
</dbReference>
<dbReference type="InterPro" id="IPR017911">
    <property type="entry name" value="MacB-like_ATP-bd"/>
</dbReference>
<evidence type="ECO:0000256" key="2">
    <source>
        <dbReference type="ARBA" id="ARBA00022741"/>
    </source>
</evidence>
<dbReference type="InterPro" id="IPR015854">
    <property type="entry name" value="ABC_transpr_LolD-like"/>
</dbReference>
<dbReference type="FunFam" id="3.40.50.300:FF:000032">
    <property type="entry name" value="Export ABC transporter ATP-binding protein"/>
    <property type="match status" value="1"/>
</dbReference>
<dbReference type="AlphaFoldDB" id="A0A161K105"/>
<dbReference type="InterPro" id="IPR027417">
    <property type="entry name" value="P-loop_NTPase"/>
</dbReference>
<dbReference type="GO" id="GO:0016887">
    <property type="term" value="F:ATP hydrolysis activity"/>
    <property type="evidence" value="ECO:0007669"/>
    <property type="project" value="InterPro"/>
</dbReference>
<dbReference type="GO" id="GO:0005524">
    <property type="term" value="F:ATP binding"/>
    <property type="evidence" value="ECO:0007669"/>
    <property type="project" value="UniProtKB-KW"/>
</dbReference>
<dbReference type="Pfam" id="PF00005">
    <property type="entry name" value="ABC_tran"/>
    <property type="match status" value="1"/>
</dbReference>
<evidence type="ECO:0000313" key="5">
    <source>
        <dbReference type="EMBL" id="CUS46716.1"/>
    </source>
</evidence>
<gene>
    <name evidence="5" type="ORF">MGWOODY_Smn2829</name>
</gene>
<evidence type="ECO:0000256" key="3">
    <source>
        <dbReference type="ARBA" id="ARBA00022840"/>
    </source>
</evidence>
<protein>
    <submittedName>
        <fullName evidence="5">ABC transporter, ATP-binding protein</fullName>
    </submittedName>
</protein>
<sequence>MLQLTNVGKAYGPPAQPIPVLKDVSFSIARGAFCAVIGPSGSGKSTLLNIVGLLDKPDTGRVILDDVVVDYSSAQQAARLRNAMLGFVFQSFQLLPRLSAWQNVALPLLYRGIPRERRRVAALAMLDRVGLADRSLHRPTELSGGQRQRVALARALIGEPSLILADEPTGSLDSVTAIEVMELLRQLNRSLNVTILMVTHDRDLAAQCDRQIEFLDGRIVSDRLSPTAAMPMPA</sequence>
<dbReference type="PROSITE" id="PS00211">
    <property type="entry name" value="ABC_TRANSPORTER_1"/>
    <property type="match status" value="1"/>
</dbReference>
<dbReference type="GO" id="GO:0098796">
    <property type="term" value="C:membrane protein complex"/>
    <property type="evidence" value="ECO:0007669"/>
    <property type="project" value="UniProtKB-ARBA"/>
</dbReference>
<keyword evidence="2" id="KW-0547">Nucleotide-binding</keyword>